<organism evidence="1 2">
    <name type="scientific">[Clostridium] clostridioforme 90A8</name>
    <dbReference type="NCBI Taxonomy" id="999408"/>
    <lineage>
        <taxon>Bacteria</taxon>
        <taxon>Bacillati</taxon>
        <taxon>Bacillota</taxon>
        <taxon>Clostridia</taxon>
        <taxon>Lachnospirales</taxon>
        <taxon>Lachnospiraceae</taxon>
        <taxon>Enterocloster</taxon>
    </lineage>
</organism>
<dbReference type="EMBL" id="AGYR01000036">
    <property type="protein sequence ID" value="ENZ13053.1"/>
    <property type="molecule type" value="Genomic_DNA"/>
</dbReference>
<accession>A0A0E2H9A6</accession>
<name>A0A0E2H9A6_9FIRM</name>
<sequence>MNVKVYNMSYNFCVSPNLSKSINMRLLSTRRGRANGKRKGD</sequence>
<protein>
    <submittedName>
        <fullName evidence="1">Uncharacterized protein</fullName>
    </submittedName>
</protein>
<dbReference type="Proteomes" id="UP000013085">
    <property type="component" value="Unassembled WGS sequence"/>
</dbReference>
<dbReference type="AlphaFoldDB" id="A0A0E2H9A6"/>
<proteinExistence type="predicted"/>
<reference evidence="1 2" key="1">
    <citation type="submission" date="2013-01" db="EMBL/GenBank/DDBJ databases">
        <title>The Genome Sequence of Clostridium clostridioforme 90A8.</title>
        <authorList>
            <consortium name="The Broad Institute Genome Sequencing Platform"/>
            <person name="Earl A."/>
            <person name="Ward D."/>
            <person name="Feldgarden M."/>
            <person name="Gevers D."/>
            <person name="Courvalin P."/>
            <person name="Lambert T."/>
            <person name="Walker B."/>
            <person name="Young S.K."/>
            <person name="Zeng Q."/>
            <person name="Gargeya S."/>
            <person name="Fitzgerald M."/>
            <person name="Haas B."/>
            <person name="Abouelleil A."/>
            <person name="Alvarado L."/>
            <person name="Arachchi H.M."/>
            <person name="Berlin A.M."/>
            <person name="Chapman S.B."/>
            <person name="Dewar J."/>
            <person name="Goldberg J."/>
            <person name="Griggs A."/>
            <person name="Gujja S."/>
            <person name="Hansen M."/>
            <person name="Howarth C."/>
            <person name="Imamovic A."/>
            <person name="Larimer J."/>
            <person name="McCowan C."/>
            <person name="Murphy C."/>
            <person name="Neiman D."/>
            <person name="Pearson M."/>
            <person name="Priest M."/>
            <person name="Roberts A."/>
            <person name="Saif S."/>
            <person name="Shea T."/>
            <person name="Sisk P."/>
            <person name="Sykes S."/>
            <person name="Wortman J."/>
            <person name="Nusbaum C."/>
            <person name="Birren B."/>
        </authorList>
    </citation>
    <scope>NUCLEOTIDE SEQUENCE [LARGE SCALE GENOMIC DNA]</scope>
    <source>
        <strain evidence="1 2">90A8</strain>
    </source>
</reference>
<evidence type="ECO:0000313" key="2">
    <source>
        <dbReference type="Proteomes" id="UP000013085"/>
    </source>
</evidence>
<gene>
    <name evidence="1" type="ORF">HMPREF1090_03334</name>
</gene>
<evidence type="ECO:0000313" key="1">
    <source>
        <dbReference type="EMBL" id="ENZ13053.1"/>
    </source>
</evidence>
<dbReference type="HOGENOM" id="CLU_3268012_0_0_9"/>
<comment type="caution">
    <text evidence="1">The sequence shown here is derived from an EMBL/GenBank/DDBJ whole genome shotgun (WGS) entry which is preliminary data.</text>
</comment>